<dbReference type="Pfam" id="PF00498">
    <property type="entry name" value="FHA"/>
    <property type="match status" value="1"/>
</dbReference>
<organism evidence="10 11">
    <name type="scientific">Orchesella dallaii</name>
    <dbReference type="NCBI Taxonomy" id="48710"/>
    <lineage>
        <taxon>Eukaryota</taxon>
        <taxon>Metazoa</taxon>
        <taxon>Ecdysozoa</taxon>
        <taxon>Arthropoda</taxon>
        <taxon>Hexapoda</taxon>
        <taxon>Collembola</taxon>
        <taxon>Entomobryomorpha</taxon>
        <taxon>Entomobryoidea</taxon>
        <taxon>Orchesellidae</taxon>
        <taxon>Orchesellinae</taxon>
        <taxon>Orchesella</taxon>
    </lineage>
</organism>
<comment type="caution">
    <text evidence="10">The sequence shown here is derived from an EMBL/GenBank/DDBJ whole genome shotgun (WGS) entry which is preliminary data.</text>
</comment>
<dbReference type="InterPro" id="IPR008984">
    <property type="entry name" value="SMAD_FHA_dom_sf"/>
</dbReference>
<feature type="compositionally biased region" description="Basic and acidic residues" evidence="7">
    <location>
        <begin position="219"/>
        <end position="231"/>
    </location>
</feature>
<evidence type="ECO:0000256" key="3">
    <source>
        <dbReference type="ARBA" id="ARBA00022723"/>
    </source>
</evidence>
<gene>
    <name evidence="10" type="ORF">ODALV1_LOCUS7678</name>
</gene>
<dbReference type="SUPFAM" id="SSF57850">
    <property type="entry name" value="RING/U-box"/>
    <property type="match status" value="1"/>
</dbReference>
<evidence type="ECO:0000256" key="2">
    <source>
        <dbReference type="ARBA" id="ARBA00017908"/>
    </source>
</evidence>
<dbReference type="PROSITE" id="PS00518">
    <property type="entry name" value="ZF_RING_1"/>
    <property type="match status" value="1"/>
</dbReference>
<comment type="similarity">
    <text evidence="1">Belongs to the CHFR family.</text>
</comment>
<keyword evidence="5" id="KW-0862">Zinc</keyword>
<keyword evidence="3" id="KW-0479">Metal-binding</keyword>
<accession>A0ABP1Q607</accession>
<feature type="region of interest" description="Disordered" evidence="7">
    <location>
        <begin position="485"/>
        <end position="538"/>
    </location>
</feature>
<evidence type="ECO:0000256" key="4">
    <source>
        <dbReference type="ARBA" id="ARBA00022771"/>
    </source>
</evidence>
<feature type="domain" description="RING-type" evidence="9">
    <location>
        <begin position="354"/>
        <end position="392"/>
    </location>
</feature>
<dbReference type="InterPro" id="IPR000253">
    <property type="entry name" value="FHA_dom"/>
</dbReference>
<feature type="region of interest" description="Disordered" evidence="7">
    <location>
        <begin position="117"/>
        <end position="138"/>
    </location>
</feature>
<dbReference type="Gene3D" id="3.30.40.10">
    <property type="entry name" value="Zinc/RING finger domain, C3HC4 (zinc finger)"/>
    <property type="match status" value="1"/>
</dbReference>
<dbReference type="PROSITE" id="PS50006">
    <property type="entry name" value="FHA_DOMAIN"/>
    <property type="match status" value="1"/>
</dbReference>
<dbReference type="InterPro" id="IPR018957">
    <property type="entry name" value="Znf_C3HC4_RING-type"/>
</dbReference>
<keyword evidence="4 6" id="KW-0863">Zinc-finger</keyword>
<dbReference type="Gene3D" id="2.60.200.20">
    <property type="match status" value="1"/>
</dbReference>
<evidence type="ECO:0000313" key="10">
    <source>
        <dbReference type="EMBL" id="CAL8090545.1"/>
    </source>
</evidence>
<dbReference type="SUPFAM" id="SSF49879">
    <property type="entry name" value="SMAD/FHA domain"/>
    <property type="match status" value="1"/>
</dbReference>
<evidence type="ECO:0000256" key="5">
    <source>
        <dbReference type="ARBA" id="ARBA00022833"/>
    </source>
</evidence>
<evidence type="ECO:0000259" key="8">
    <source>
        <dbReference type="PROSITE" id="PS50006"/>
    </source>
</evidence>
<feature type="compositionally biased region" description="Low complexity" evidence="7">
    <location>
        <begin position="124"/>
        <end position="138"/>
    </location>
</feature>
<protein>
    <recommendedName>
        <fullName evidence="2">E3 ubiquitin-protein ligase CHFR</fullName>
    </recommendedName>
</protein>
<dbReference type="PANTHER" id="PTHR16079:SF4">
    <property type="entry name" value="E3 UBIQUITIN-PROTEIN LIGASE CHFR"/>
    <property type="match status" value="1"/>
</dbReference>
<dbReference type="CDD" id="cd00060">
    <property type="entry name" value="FHA"/>
    <property type="match status" value="1"/>
</dbReference>
<sequence>MTSAVTAQLILIQGDGQLFQRVIDLAKSNVTIGRAQNCNIVWSSLQISRQHTTLEYVISKWFIRDTSTNGLSVNGNKLVKGELFQLQDLDIISFIPTGTVRYRFKYVSTGSTPIRSITSSGQNSLISPIPSTSSSNAVASSSRIGAFERRNASSVEAISVNNNSDSDDSNHSESLLSLDNPDEYMQGFSADDQSPVALDLEDPESSEEGSLGILAKRKHNEDSSDCDSRPTDRKKKKMVLTSSSEDESSKDASVKPKFPKTISTFEFKRSPKLKFFSEEQVNKCDDLKTLKAQLKACMEKLGSTEVKLEAVRMDRNIQREECRRVQRDVESSNIAFKEETLKKIFELMESELSCSVCNEIFIEATVIECGHTFCHFCITEWSRKKQECPICRKRFQNRYRHIEVENFILKMFETFTGEFAAKRNASIKDREDQKTKAVEDAARAATAQQTRGTGNGGNFHAFIQSTAERYVDFLAELHQINEILAPRPNSTRGGAAGSDRRRSARIQERVVGDGAPPAEEQGTGGRRRGSRVRAASRVPPVSVPPRVRLTRVDRSNLDAPHIPIVTLNDSTEDGGIPPVPLGFGNHVLRYVRRIPLEVPVSGNGSGPRANQ</sequence>
<dbReference type="PROSITE" id="PS50089">
    <property type="entry name" value="ZF_RING_2"/>
    <property type="match status" value="1"/>
</dbReference>
<keyword evidence="11" id="KW-1185">Reference proteome</keyword>
<proteinExistence type="inferred from homology"/>
<feature type="compositionally biased region" description="Basic and acidic residues" evidence="7">
    <location>
        <begin position="498"/>
        <end position="511"/>
    </location>
</feature>
<dbReference type="PANTHER" id="PTHR16079">
    <property type="entry name" value="UBIQUITIN LIGASE PROTEIN CHFR"/>
    <property type="match status" value="1"/>
</dbReference>
<evidence type="ECO:0000256" key="6">
    <source>
        <dbReference type="PROSITE-ProRule" id="PRU00175"/>
    </source>
</evidence>
<dbReference type="Pfam" id="PF00097">
    <property type="entry name" value="zf-C3HC4"/>
    <property type="match status" value="1"/>
</dbReference>
<dbReference type="Proteomes" id="UP001642540">
    <property type="component" value="Unassembled WGS sequence"/>
</dbReference>
<dbReference type="InterPro" id="IPR001841">
    <property type="entry name" value="Znf_RING"/>
</dbReference>
<dbReference type="InterPro" id="IPR052256">
    <property type="entry name" value="E3_ubiquitin-ligase_CHFR"/>
</dbReference>
<evidence type="ECO:0000313" key="11">
    <source>
        <dbReference type="Proteomes" id="UP001642540"/>
    </source>
</evidence>
<name>A0ABP1Q607_9HEXA</name>
<dbReference type="SMART" id="SM00184">
    <property type="entry name" value="RING"/>
    <property type="match status" value="1"/>
</dbReference>
<evidence type="ECO:0000256" key="7">
    <source>
        <dbReference type="SAM" id="MobiDB-lite"/>
    </source>
</evidence>
<dbReference type="InterPro" id="IPR013083">
    <property type="entry name" value="Znf_RING/FYVE/PHD"/>
</dbReference>
<feature type="domain" description="FHA" evidence="8">
    <location>
        <begin position="30"/>
        <end position="78"/>
    </location>
</feature>
<dbReference type="SMART" id="SM00240">
    <property type="entry name" value="FHA"/>
    <property type="match status" value="1"/>
</dbReference>
<evidence type="ECO:0000256" key="1">
    <source>
        <dbReference type="ARBA" id="ARBA00005797"/>
    </source>
</evidence>
<feature type="region of interest" description="Disordered" evidence="7">
    <location>
        <begin position="160"/>
        <end position="255"/>
    </location>
</feature>
<evidence type="ECO:0000259" key="9">
    <source>
        <dbReference type="PROSITE" id="PS50089"/>
    </source>
</evidence>
<reference evidence="10 11" key="1">
    <citation type="submission" date="2024-08" db="EMBL/GenBank/DDBJ databases">
        <authorList>
            <person name="Cucini C."/>
            <person name="Frati F."/>
        </authorList>
    </citation>
    <scope>NUCLEOTIDE SEQUENCE [LARGE SCALE GENOMIC DNA]</scope>
</reference>
<dbReference type="InterPro" id="IPR017907">
    <property type="entry name" value="Znf_RING_CS"/>
</dbReference>
<dbReference type="EMBL" id="CAXLJM020000024">
    <property type="protein sequence ID" value="CAL8090545.1"/>
    <property type="molecule type" value="Genomic_DNA"/>
</dbReference>